<reference evidence="3" key="1">
    <citation type="journal article" date="2019" name="Int. J. Syst. Evol. Microbiol.">
        <title>The Global Catalogue of Microorganisms (GCM) 10K type strain sequencing project: providing services to taxonomists for standard genome sequencing and annotation.</title>
        <authorList>
            <consortium name="The Broad Institute Genomics Platform"/>
            <consortium name="The Broad Institute Genome Sequencing Center for Infectious Disease"/>
            <person name="Wu L."/>
            <person name="Ma J."/>
        </authorList>
    </citation>
    <scope>NUCLEOTIDE SEQUENCE [LARGE SCALE GENOMIC DNA]</scope>
    <source>
        <strain evidence="3">KCTC 42211</strain>
    </source>
</reference>
<feature type="transmembrane region" description="Helical" evidence="1">
    <location>
        <begin position="23"/>
        <end position="46"/>
    </location>
</feature>
<keyword evidence="3" id="KW-1185">Reference proteome</keyword>
<protein>
    <submittedName>
        <fullName evidence="2">Prepilin-type N-terminal cleavage/methylation domain-containing protein</fullName>
    </submittedName>
</protein>
<dbReference type="InterPro" id="IPR012902">
    <property type="entry name" value="N_methyl_site"/>
</dbReference>
<dbReference type="RefSeq" id="WP_386705343.1">
    <property type="nucleotide sequence ID" value="NZ_JBHRYF010000001.1"/>
</dbReference>
<keyword evidence="1" id="KW-0812">Transmembrane</keyword>
<gene>
    <name evidence="2" type="ORF">ACFOM9_00950</name>
</gene>
<organism evidence="2 3">
    <name type="scientific">Luteimonas notoginsengisoli</name>
    <dbReference type="NCBI Taxonomy" id="1578200"/>
    <lineage>
        <taxon>Bacteria</taxon>
        <taxon>Pseudomonadati</taxon>
        <taxon>Pseudomonadota</taxon>
        <taxon>Gammaproteobacteria</taxon>
        <taxon>Lysobacterales</taxon>
        <taxon>Lysobacteraceae</taxon>
        <taxon>Luteimonas</taxon>
    </lineage>
</organism>
<dbReference type="EMBL" id="JBHRYF010000001">
    <property type="protein sequence ID" value="MFC3658644.1"/>
    <property type="molecule type" value="Genomic_DNA"/>
</dbReference>
<accession>A0ABV7UNY6</accession>
<proteinExistence type="predicted"/>
<dbReference type="NCBIfam" id="TIGR02532">
    <property type="entry name" value="IV_pilin_GFxxxE"/>
    <property type="match status" value="1"/>
</dbReference>
<dbReference type="Pfam" id="PF07963">
    <property type="entry name" value="N_methyl"/>
    <property type="match status" value="1"/>
</dbReference>
<sequence length="227" mass="24498">MPDGSPDRGIIDVAPAGTRQRGFTLIEVLLATALLAAGLAVGFATVRAATATAQRGEQLSQRSERMRAVEGFLRRRIASALPIGFETLPDTGEQIRFTGEPTRMRFVADLPDYLGRGGPYLHDVELFDDGDASRLAVSFTMVAGARTLPERTPRPPETLAADLSEVRFRYRGLDQENAPGEWQDQWESPGQLPLQVAIDIVDAEGRAWPSLVIALPQAGAGSGGLFQ</sequence>
<keyword evidence="1" id="KW-1133">Transmembrane helix</keyword>
<comment type="caution">
    <text evidence="2">The sequence shown here is derived from an EMBL/GenBank/DDBJ whole genome shotgun (WGS) entry which is preliminary data.</text>
</comment>
<dbReference type="Proteomes" id="UP001595724">
    <property type="component" value="Unassembled WGS sequence"/>
</dbReference>
<name>A0ABV7UNY6_9GAMM</name>
<evidence type="ECO:0000313" key="2">
    <source>
        <dbReference type="EMBL" id="MFC3658644.1"/>
    </source>
</evidence>
<evidence type="ECO:0000313" key="3">
    <source>
        <dbReference type="Proteomes" id="UP001595724"/>
    </source>
</evidence>
<keyword evidence="1" id="KW-0472">Membrane</keyword>
<evidence type="ECO:0000256" key="1">
    <source>
        <dbReference type="SAM" id="Phobius"/>
    </source>
</evidence>